<comment type="caution">
    <text evidence="2">The sequence shown here is derived from an EMBL/GenBank/DDBJ whole genome shotgun (WGS) entry which is preliminary data.</text>
</comment>
<dbReference type="Proteomes" id="UP000245048">
    <property type="component" value="Unassembled WGS sequence"/>
</dbReference>
<evidence type="ECO:0000256" key="1">
    <source>
        <dbReference type="SAM" id="MobiDB-lite"/>
    </source>
</evidence>
<name>A0A2U1V9S7_9PROT</name>
<dbReference type="AlphaFoldDB" id="A0A2U1V9S7"/>
<evidence type="ECO:0000313" key="3">
    <source>
        <dbReference type="Proteomes" id="UP000245048"/>
    </source>
</evidence>
<organism evidence="2 3">
    <name type="scientific">Teichococcus aestuarii</name>
    <dbReference type="NCBI Taxonomy" id="568898"/>
    <lineage>
        <taxon>Bacteria</taxon>
        <taxon>Pseudomonadati</taxon>
        <taxon>Pseudomonadota</taxon>
        <taxon>Alphaproteobacteria</taxon>
        <taxon>Acetobacterales</taxon>
        <taxon>Roseomonadaceae</taxon>
        <taxon>Roseomonas</taxon>
    </lineage>
</organism>
<proteinExistence type="predicted"/>
<evidence type="ECO:0000313" key="2">
    <source>
        <dbReference type="EMBL" id="PWC30653.1"/>
    </source>
</evidence>
<dbReference type="EMBL" id="PDOA01000001">
    <property type="protein sequence ID" value="PWC30653.1"/>
    <property type="molecule type" value="Genomic_DNA"/>
</dbReference>
<reference evidence="3" key="1">
    <citation type="submission" date="2017-10" db="EMBL/GenBank/DDBJ databases">
        <authorList>
            <person name="Toshchakov S.V."/>
            <person name="Goeva M.A."/>
        </authorList>
    </citation>
    <scope>NUCLEOTIDE SEQUENCE [LARGE SCALE GENOMIC DNA]</scope>
    <source>
        <strain evidence="3">JR1/69-1-13</strain>
    </source>
</reference>
<sequence>MTGGTPSRPAPRRRSPKSQETAAAKAPRRPKAATPKGGTRRKPSQRPAPPAAPNPLWREVADYVAGVAMLGAAAWGLMAFLDVL</sequence>
<keyword evidence="3" id="KW-1185">Reference proteome</keyword>
<protein>
    <submittedName>
        <fullName evidence="2">Uncharacterized protein</fullName>
    </submittedName>
</protein>
<accession>A0A2U1V9S7</accession>
<gene>
    <name evidence="2" type="ORF">CR165_01740</name>
</gene>
<dbReference type="RefSeq" id="WP_109515224.1">
    <property type="nucleotide sequence ID" value="NZ_PDOA01000001.1"/>
</dbReference>
<feature type="region of interest" description="Disordered" evidence="1">
    <location>
        <begin position="1"/>
        <end position="56"/>
    </location>
</feature>